<dbReference type="InterPro" id="IPR057455">
    <property type="entry name" value="UBFD1_C"/>
</dbReference>
<keyword evidence="3" id="KW-1185">Reference proteome</keyword>
<evidence type="ECO:0000313" key="3">
    <source>
        <dbReference type="Proteomes" id="UP001470230"/>
    </source>
</evidence>
<comment type="caution">
    <text evidence="2">The sequence shown here is derived from an EMBL/GenBank/DDBJ whole genome shotgun (WGS) entry which is preliminary data.</text>
</comment>
<dbReference type="Proteomes" id="UP001470230">
    <property type="component" value="Unassembled WGS sequence"/>
</dbReference>
<reference evidence="2 3" key="1">
    <citation type="submission" date="2024-04" db="EMBL/GenBank/DDBJ databases">
        <title>Tritrichomonas musculus Genome.</title>
        <authorList>
            <person name="Alves-Ferreira E."/>
            <person name="Grigg M."/>
            <person name="Lorenzi H."/>
            <person name="Galac M."/>
        </authorList>
    </citation>
    <scope>NUCLEOTIDE SEQUENCE [LARGE SCALE GENOMIC DNA]</scope>
    <source>
        <strain evidence="2 3">EAF2021</strain>
    </source>
</reference>
<feature type="domain" description="UBFD1 PH-like C-terminal" evidence="1">
    <location>
        <begin position="16"/>
        <end position="131"/>
    </location>
</feature>
<dbReference type="EMBL" id="JAPFFF010000015">
    <property type="protein sequence ID" value="KAK8866738.1"/>
    <property type="molecule type" value="Genomic_DNA"/>
</dbReference>
<dbReference type="Pfam" id="PF25343">
    <property type="entry name" value="PH_UBFD1_C"/>
    <property type="match status" value="1"/>
</dbReference>
<evidence type="ECO:0000259" key="1">
    <source>
        <dbReference type="Pfam" id="PF25343"/>
    </source>
</evidence>
<gene>
    <name evidence="2" type="ORF">M9Y10_009706</name>
</gene>
<name>A0ABR2IQV4_9EUKA</name>
<protein>
    <recommendedName>
        <fullName evidence="1">UBFD1 PH-like C-terminal domain-containing protein</fullName>
    </recommendedName>
</protein>
<accession>A0ABR2IQV4</accession>
<evidence type="ECO:0000313" key="2">
    <source>
        <dbReference type="EMBL" id="KAK8866738.1"/>
    </source>
</evidence>
<proteinExistence type="predicted"/>
<sequence length="135" mass="16356">MMRFFLPQQETFRKDIIKKGPPTLRIVFETKKQEESLPKRFKIYDTNGNDCKLYFETDGIFIKYKTKENEKKKGTSNITNERIFYNEINNFKFVPTEGFEKCYTNLVLHTKFGKRVLYFIPREYTKIISDIFLYE</sequence>
<organism evidence="2 3">
    <name type="scientific">Tritrichomonas musculus</name>
    <dbReference type="NCBI Taxonomy" id="1915356"/>
    <lineage>
        <taxon>Eukaryota</taxon>
        <taxon>Metamonada</taxon>
        <taxon>Parabasalia</taxon>
        <taxon>Tritrichomonadida</taxon>
        <taxon>Tritrichomonadidae</taxon>
        <taxon>Tritrichomonas</taxon>
    </lineage>
</organism>